<dbReference type="GO" id="GO:0019632">
    <property type="term" value="P:shikimate metabolic process"/>
    <property type="evidence" value="ECO:0007669"/>
    <property type="project" value="InterPro"/>
</dbReference>
<dbReference type="GO" id="GO:0008652">
    <property type="term" value="P:amino acid biosynthetic process"/>
    <property type="evidence" value="ECO:0007669"/>
    <property type="project" value="UniProtKB-KW"/>
</dbReference>
<name>A0A5S9F8C6_UABAM</name>
<dbReference type="Pfam" id="PF18317">
    <property type="entry name" value="SDH_C"/>
    <property type="match status" value="1"/>
</dbReference>
<dbReference type="RefSeq" id="WP_152021805.1">
    <property type="nucleotide sequence ID" value="NZ_AP019860.1"/>
</dbReference>
<dbReference type="InterPro" id="IPR013708">
    <property type="entry name" value="Shikimate_DH-bd_N"/>
</dbReference>
<dbReference type="GO" id="GO:0050661">
    <property type="term" value="F:NADP binding"/>
    <property type="evidence" value="ECO:0007669"/>
    <property type="project" value="InterPro"/>
</dbReference>
<dbReference type="GO" id="GO:0009073">
    <property type="term" value="P:aromatic amino acid family biosynthetic process"/>
    <property type="evidence" value="ECO:0007669"/>
    <property type="project" value="UniProtKB-KW"/>
</dbReference>
<comment type="function">
    <text evidence="8">Involved in the biosynthesis of the chorismate, which leads to the biosynthesis of aromatic amino acids. Catalyzes the reversible NADPH linked reduction of 3-dehydroshikimate (DHSA) to yield shikimate (SA).</text>
</comment>
<dbReference type="InterPro" id="IPR036291">
    <property type="entry name" value="NAD(P)-bd_dom_sf"/>
</dbReference>
<evidence type="ECO:0000256" key="2">
    <source>
        <dbReference type="ARBA" id="ARBA00012962"/>
    </source>
</evidence>
<dbReference type="InterPro" id="IPR046346">
    <property type="entry name" value="Aminoacid_DH-like_N_sf"/>
</dbReference>
<feature type="domain" description="Quinate/shikimate 5-dehydrogenase/glutamyl-tRNA reductase" evidence="9">
    <location>
        <begin position="114"/>
        <end position="187"/>
    </location>
</feature>
<dbReference type="PANTHER" id="PTHR21089">
    <property type="entry name" value="SHIKIMATE DEHYDROGENASE"/>
    <property type="match status" value="1"/>
</dbReference>
<feature type="domain" description="SDH C-terminal" evidence="11">
    <location>
        <begin position="235"/>
        <end position="264"/>
    </location>
</feature>
<feature type="binding site" evidence="8">
    <location>
        <position position="100"/>
    </location>
    <ligand>
        <name>shikimate</name>
        <dbReference type="ChEBI" id="CHEBI:36208"/>
    </ligand>
</feature>
<proteinExistence type="inferred from homology"/>
<dbReference type="NCBIfam" id="TIGR00507">
    <property type="entry name" value="aroE"/>
    <property type="match status" value="1"/>
</dbReference>
<keyword evidence="3 8" id="KW-0028">Amino-acid biosynthesis</keyword>
<comment type="pathway">
    <text evidence="1 8">Metabolic intermediate biosynthesis; chorismate biosynthesis; chorismate from D-erythrose 4-phosphate and phosphoenolpyruvate: step 4/7.</text>
</comment>
<keyword evidence="13" id="KW-1185">Reference proteome</keyword>
<gene>
    <name evidence="8" type="primary">aroE</name>
    <name evidence="12" type="ORF">UABAM_06599</name>
</gene>
<evidence type="ECO:0000256" key="5">
    <source>
        <dbReference type="ARBA" id="ARBA00023002"/>
    </source>
</evidence>
<dbReference type="InterPro" id="IPR006151">
    <property type="entry name" value="Shikm_DH/Glu-tRNA_Rdtase"/>
</dbReference>
<dbReference type="EMBL" id="AP019860">
    <property type="protein sequence ID" value="BBM88182.1"/>
    <property type="molecule type" value="Genomic_DNA"/>
</dbReference>
<comment type="subunit">
    <text evidence="8">Homodimer.</text>
</comment>
<evidence type="ECO:0000313" key="12">
    <source>
        <dbReference type="EMBL" id="BBM88182.1"/>
    </source>
</evidence>
<dbReference type="GO" id="GO:0009423">
    <property type="term" value="P:chorismate biosynthetic process"/>
    <property type="evidence" value="ECO:0007669"/>
    <property type="project" value="UniProtKB-UniRule"/>
</dbReference>
<evidence type="ECO:0000256" key="8">
    <source>
        <dbReference type="HAMAP-Rule" id="MF_00222"/>
    </source>
</evidence>
<dbReference type="SUPFAM" id="SSF51735">
    <property type="entry name" value="NAD(P)-binding Rossmann-fold domains"/>
    <property type="match status" value="1"/>
</dbReference>
<feature type="binding site" evidence="8">
    <location>
        <position position="212"/>
    </location>
    <ligand>
        <name>NADP(+)</name>
        <dbReference type="ChEBI" id="CHEBI:58349"/>
    </ligand>
</feature>
<dbReference type="UniPathway" id="UPA00053">
    <property type="reaction ID" value="UER00087"/>
</dbReference>
<evidence type="ECO:0000256" key="6">
    <source>
        <dbReference type="ARBA" id="ARBA00023141"/>
    </source>
</evidence>
<dbReference type="KEGG" id="uam:UABAM_06599"/>
<dbReference type="InterPro" id="IPR022893">
    <property type="entry name" value="Shikimate_DH_fam"/>
</dbReference>
<evidence type="ECO:0000259" key="10">
    <source>
        <dbReference type="Pfam" id="PF08501"/>
    </source>
</evidence>
<dbReference type="Proteomes" id="UP000326354">
    <property type="component" value="Chromosome"/>
</dbReference>
<comment type="caution">
    <text evidence="8">Lacks conserved residue(s) required for the propagation of feature annotation.</text>
</comment>
<keyword evidence="6 8" id="KW-0057">Aromatic amino acid biosynthesis</keyword>
<evidence type="ECO:0000313" key="13">
    <source>
        <dbReference type="Proteomes" id="UP000326354"/>
    </source>
</evidence>
<evidence type="ECO:0000256" key="7">
    <source>
        <dbReference type="ARBA" id="ARBA00049442"/>
    </source>
</evidence>
<feature type="binding site" evidence="8">
    <location>
        <position position="235"/>
    </location>
    <ligand>
        <name>NADP(+)</name>
        <dbReference type="ChEBI" id="CHEBI:58349"/>
    </ligand>
</feature>
<feature type="active site" description="Proton acceptor" evidence="8">
    <location>
        <position position="64"/>
    </location>
</feature>
<dbReference type="GO" id="GO:0004764">
    <property type="term" value="F:shikimate 3-dehydrogenase (NADP+) activity"/>
    <property type="evidence" value="ECO:0007669"/>
    <property type="project" value="UniProtKB-UniRule"/>
</dbReference>
<evidence type="ECO:0000259" key="9">
    <source>
        <dbReference type="Pfam" id="PF01488"/>
    </source>
</evidence>
<comment type="similarity">
    <text evidence="8">Belongs to the shikimate dehydrogenase family.</text>
</comment>
<dbReference type="AlphaFoldDB" id="A0A5S9F8C6"/>
<keyword evidence="4 8" id="KW-0521">NADP</keyword>
<dbReference type="GO" id="GO:0005829">
    <property type="term" value="C:cytosol"/>
    <property type="evidence" value="ECO:0007669"/>
    <property type="project" value="TreeGrafter"/>
</dbReference>
<dbReference type="OrthoDB" id="9792692at2"/>
<comment type="catalytic activity">
    <reaction evidence="7 8">
        <text>shikimate + NADP(+) = 3-dehydroshikimate + NADPH + H(+)</text>
        <dbReference type="Rhea" id="RHEA:17737"/>
        <dbReference type="ChEBI" id="CHEBI:15378"/>
        <dbReference type="ChEBI" id="CHEBI:16630"/>
        <dbReference type="ChEBI" id="CHEBI:36208"/>
        <dbReference type="ChEBI" id="CHEBI:57783"/>
        <dbReference type="ChEBI" id="CHEBI:58349"/>
        <dbReference type="EC" id="1.1.1.25"/>
    </reaction>
</comment>
<dbReference type="PANTHER" id="PTHR21089:SF1">
    <property type="entry name" value="BIFUNCTIONAL 3-DEHYDROQUINATE DEHYDRATASE_SHIKIMATE DEHYDROGENASE, CHLOROPLASTIC"/>
    <property type="match status" value="1"/>
</dbReference>
<evidence type="ECO:0000256" key="3">
    <source>
        <dbReference type="ARBA" id="ARBA00022605"/>
    </source>
</evidence>
<feature type="binding site" evidence="8">
    <location>
        <position position="242"/>
    </location>
    <ligand>
        <name>shikimate</name>
        <dbReference type="ChEBI" id="CHEBI:36208"/>
    </ligand>
</feature>
<evidence type="ECO:0000259" key="11">
    <source>
        <dbReference type="Pfam" id="PF18317"/>
    </source>
</evidence>
<dbReference type="SUPFAM" id="SSF53223">
    <property type="entry name" value="Aminoacid dehydrogenase-like, N-terminal domain"/>
    <property type="match status" value="1"/>
</dbReference>
<dbReference type="CDD" id="cd01065">
    <property type="entry name" value="NAD_bind_Shikimate_DH"/>
    <property type="match status" value="1"/>
</dbReference>
<feature type="binding site" evidence="8">
    <location>
        <begin position="13"/>
        <end position="15"/>
    </location>
    <ligand>
        <name>shikimate</name>
        <dbReference type="ChEBI" id="CHEBI:36208"/>
    </ligand>
</feature>
<dbReference type="Pfam" id="PF08501">
    <property type="entry name" value="Shikimate_dh_N"/>
    <property type="match status" value="1"/>
</dbReference>
<dbReference type="Gene3D" id="3.40.50.720">
    <property type="entry name" value="NAD(P)-binding Rossmann-like Domain"/>
    <property type="match status" value="1"/>
</dbReference>
<dbReference type="EC" id="1.1.1.25" evidence="2 8"/>
<feature type="binding site" evidence="8">
    <location>
        <position position="214"/>
    </location>
    <ligand>
        <name>shikimate</name>
        <dbReference type="ChEBI" id="CHEBI:36208"/>
    </ligand>
</feature>
<keyword evidence="5 8" id="KW-0560">Oxidoreductase</keyword>
<reference evidence="12 13" key="1">
    <citation type="submission" date="2019-08" db="EMBL/GenBank/DDBJ databases">
        <title>Complete genome sequence of Candidatus Uab amorphum.</title>
        <authorList>
            <person name="Shiratori T."/>
            <person name="Suzuki S."/>
            <person name="Kakizawa Y."/>
            <person name="Ishida K."/>
        </authorList>
    </citation>
    <scope>NUCLEOTIDE SEQUENCE [LARGE SCALE GENOMIC DNA]</scope>
    <source>
        <strain evidence="12 13">SRT547</strain>
    </source>
</reference>
<protein>
    <recommendedName>
        <fullName evidence="2 8">Shikimate dehydrogenase (NADP(+))</fullName>
        <shortName evidence="8">SDH</shortName>
        <ecNumber evidence="2 8">1.1.1.25</ecNumber>
    </recommendedName>
</protein>
<dbReference type="Gene3D" id="3.40.50.10860">
    <property type="entry name" value="Leucine Dehydrogenase, chain A, domain 1"/>
    <property type="match status" value="1"/>
</dbReference>
<dbReference type="InterPro" id="IPR041121">
    <property type="entry name" value="SDH_C"/>
</dbReference>
<evidence type="ECO:0000256" key="1">
    <source>
        <dbReference type="ARBA" id="ARBA00004871"/>
    </source>
</evidence>
<sequence>MEYTLIGHPVAKSLSPKIHNAAFVHFSLDHHYTLSDVVMDGLSTKIDDIRNGKLGGANVTIPHKCSVIDFVDELCPVAKRCGAVNTLYMKNGKLHGSSTDGKGALRALREQGIDLQHKKVAMLGTGGAAKSVLAAIVDENIAGLSIVGRSSDKIKTLVELFGGNGVLFGEENAIVYDADIIINATSVGMYPYADVSPISRESIHKDHVVFDLVYKPLETKLLRIARENGAVGVDGLGMLIYQAIYAFELWTSLTPPVEMIRKELNNAIQ</sequence>
<feature type="binding site" evidence="8">
    <location>
        <position position="85"/>
    </location>
    <ligand>
        <name>shikimate</name>
        <dbReference type="ChEBI" id="CHEBI:36208"/>
    </ligand>
</feature>
<dbReference type="HAMAP" id="MF_00222">
    <property type="entry name" value="Shikimate_DH_AroE"/>
    <property type="match status" value="1"/>
</dbReference>
<evidence type="ECO:0000256" key="4">
    <source>
        <dbReference type="ARBA" id="ARBA00022857"/>
    </source>
</evidence>
<feature type="domain" description="Shikimate dehydrogenase substrate binding N-terminal" evidence="10">
    <location>
        <begin position="5"/>
        <end position="87"/>
    </location>
</feature>
<dbReference type="InterPro" id="IPR011342">
    <property type="entry name" value="Shikimate_DH"/>
</dbReference>
<accession>A0A5S9F8C6</accession>
<dbReference type="Pfam" id="PF01488">
    <property type="entry name" value="Shikimate_DH"/>
    <property type="match status" value="1"/>
</dbReference>
<organism evidence="12 13">
    <name type="scientific">Uabimicrobium amorphum</name>
    <dbReference type="NCBI Taxonomy" id="2596890"/>
    <lineage>
        <taxon>Bacteria</taxon>
        <taxon>Pseudomonadati</taxon>
        <taxon>Planctomycetota</taxon>
        <taxon>Candidatus Uabimicrobiia</taxon>
        <taxon>Candidatus Uabimicrobiales</taxon>
        <taxon>Candidatus Uabimicrobiaceae</taxon>
        <taxon>Candidatus Uabimicrobium</taxon>
    </lineage>
</organism>
<feature type="binding site" evidence="8">
    <location>
        <position position="60"/>
    </location>
    <ligand>
        <name>shikimate</name>
        <dbReference type="ChEBI" id="CHEBI:36208"/>
    </ligand>
</feature>